<dbReference type="GO" id="GO:0006046">
    <property type="term" value="P:N-acetylglucosamine catabolic process"/>
    <property type="evidence" value="ECO:0007669"/>
    <property type="project" value="TreeGrafter"/>
</dbReference>
<accession>A0A3N9THH9</accession>
<dbReference type="Pfam" id="PF01979">
    <property type="entry name" value="Amidohydro_1"/>
    <property type="match status" value="1"/>
</dbReference>
<protein>
    <submittedName>
        <fullName evidence="11">N-acetylglucosamine-6-phosphate deacetylase</fullName>
        <ecNumber evidence="11">3.5.1.25</ecNumber>
    </submittedName>
</protein>
<dbReference type="Gene3D" id="3.20.20.140">
    <property type="entry name" value="Metal-dependent hydrolases"/>
    <property type="match status" value="1"/>
</dbReference>
<evidence type="ECO:0000256" key="7">
    <source>
        <dbReference type="PIRSR" id="PIRSR038994-1"/>
    </source>
</evidence>
<evidence type="ECO:0000256" key="1">
    <source>
        <dbReference type="ARBA" id="ARBA00010716"/>
    </source>
</evidence>
<dbReference type="RefSeq" id="WP_124936953.1">
    <property type="nucleotide sequence ID" value="NZ_RJVQ01000003.1"/>
</dbReference>
<evidence type="ECO:0000256" key="5">
    <source>
        <dbReference type="ARBA" id="ARBA00055797"/>
    </source>
</evidence>
<feature type="binding site" evidence="9">
    <location>
        <position position="192"/>
    </location>
    <ligand>
        <name>Zn(2+)</name>
        <dbReference type="ChEBI" id="CHEBI:29105"/>
    </ligand>
</feature>
<proteinExistence type="inferred from homology"/>
<comment type="caution">
    <text evidence="11">The sequence shown here is derived from an EMBL/GenBank/DDBJ whole genome shotgun (WGS) entry which is preliminary data.</text>
</comment>
<dbReference type="GO" id="GO:0008448">
    <property type="term" value="F:N-acetylglucosamine-6-phosphate deacetylase activity"/>
    <property type="evidence" value="ECO:0007669"/>
    <property type="project" value="UniProtKB-EC"/>
</dbReference>
<dbReference type="OrthoDB" id="9776488at2"/>
<feature type="binding site" evidence="8">
    <location>
        <begin position="216"/>
        <end position="217"/>
    </location>
    <ligand>
        <name>substrate</name>
    </ligand>
</feature>
<keyword evidence="2 9" id="KW-0479">Metal-binding</keyword>
<dbReference type="Pfam" id="PF22643">
    <property type="entry name" value="NagA_N"/>
    <property type="match status" value="1"/>
</dbReference>
<dbReference type="InterPro" id="IPR011059">
    <property type="entry name" value="Metal-dep_hydrolase_composite"/>
</dbReference>
<name>A0A3N9THH9_9VIBR</name>
<feature type="binding site" evidence="9">
    <location>
        <position position="128"/>
    </location>
    <ligand>
        <name>Zn(2+)</name>
        <dbReference type="ChEBI" id="CHEBI:29105"/>
    </ligand>
</feature>
<dbReference type="Gene3D" id="2.30.40.10">
    <property type="entry name" value="Urease, subunit C, domain 1"/>
    <property type="match status" value="1"/>
</dbReference>
<sequence length="381" mass="41494">MLALTNGIVFTGFDTLHNKAVLVENDTIVDIIDETGIPGSAEIFDTHGQWICAGFIDLQLNGCGGIMFNDKPDVATLEHMHQVNLKSGTTSFLPTLISDSDNTIRLGIEACKRYMSQHKHQVLGMHLEGPYTNPKRKGIHPEAQLRQPNEEMISWLAEQSQWLKKITLAPEMNKEEHIKQLIDAGIIVSIGHTAATYDQARRAIENGVSFATHLYNAMSPTSSGREPGVVGAVLDAQHIYAGIIADGYHVHWANIRIAKSIMQERLCLVTDATAGANAPKDMSSFDFCGSKILIQNGKCVDENGTLGGSALTMDEGVRLLVEKANIAKEEAIRMATLYPAKAIGVDNSLGQIKPGYTANLIVMNQDYKVSASIVNGVIMRN</sequence>
<evidence type="ECO:0000313" key="12">
    <source>
        <dbReference type="Proteomes" id="UP000281112"/>
    </source>
</evidence>
<dbReference type="PANTHER" id="PTHR11113">
    <property type="entry name" value="N-ACETYLGLUCOSAMINE-6-PHOSPHATE DEACETYLASE"/>
    <property type="match status" value="1"/>
</dbReference>
<organism evidence="11 12">
    <name type="scientific">Vibrio viridaestus</name>
    <dbReference type="NCBI Taxonomy" id="2487322"/>
    <lineage>
        <taxon>Bacteria</taxon>
        <taxon>Pseudomonadati</taxon>
        <taxon>Pseudomonadota</taxon>
        <taxon>Gammaproteobacteria</taxon>
        <taxon>Vibrionales</taxon>
        <taxon>Vibrionaceae</taxon>
        <taxon>Vibrio</taxon>
    </lineage>
</organism>
<comment type="cofactor">
    <cofactor evidence="9">
        <name>a divalent metal cation</name>
        <dbReference type="ChEBI" id="CHEBI:60240"/>
    </cofactor>
    <text evidence="9">Binds 1 divalent metal cation per subunit.</text>
</comment>
<comment type="function">
    <text evidence="5">Involved in the first committed step in the biosynthesis of amino-sugar-nucleotides. Catalyzes the hydrolysis of the N-acetyl group of N-acetylglucosamine-6-phosphate (GlcNAc-6-P) to yield glucosamine 6-phosphate and acetate.</text>
</comment>
<dbReference type="AlphaFoldDB" id="A0A3N9THH9"/>
<evidence type="ECO:0000256" key="2">
    <source>
        <dbReference type="ARBA" id="ARBA00022723"/>
    </source>
</evidence>
<dbReference type="PIRSF" id="PIRSF038994">
    <property type="entry name" value="NagA"/>
    <property type="match status" value="1"/>
</dbReference>
<evidence type="ECO:0000256" key="9">
    <source>
        <dbReference type="PIRSR" id="PIRSR038994-3"/>
    </source>
</evidence>
<dbReference type="Proteomes" id="UP000281112">
    <property type="component" value="Unassembled WGS sequence"/>
</dbReference>
<comment type="similarity">
    <text evidence="1 6">Belongs to the metallo-dependent hydrolases superfamily. NagA family.</text>
</comment>
<dbReference type="SUPFAM" id="SSF51556">
    <property type="entry name" value="Metallo-dependent hydrolases"/>
    <property type="match status" value="1"/>
</dbReference>
<evidence type="ECO:0000313" key="11">
    <source>
        <dbReference type="EMBL" id="RQW63490.1"/>
    </source>
</evidence>
<dbReference type="NCBIfam" id="TIGR00221">
    <property type="entry name" value="nagA"/>
    <property type="match status" value="1"/>
</dbReference>
<keyword evidence="3 6" id="KW-0378">Hydrolase</keyword>
<feature type="binding site" evidence="8">
    <location>
        <position position="225"/>
    </location>
    <ligand>
        <name>substrate</name>
    </ligand>
</feature>
<evidence type="ECO:0000256" key="6">
    <source>
        <dbReference type="PIRNR" id="PIRNR038994"/>
    </source>
</evidence>
<dbReference type="NCBIfam" id="NF008371">
    <property type="entry name" value="PRK11170.1"/>
    <property type="match status" value="1"/>
</dbReference>
<dbReference type="GO" id="GO:0046872">
    <property type="term" value="F:metal ion binding"/>
    <property type="evidence" value="ECO:0007669"/>
    <property type="project" value="UniProtKB-KW"/>
</dbReference>
<evidence type="ECO:0000259" key="10">
    <source>
        <dbReference type="Pfam" id="PF01979"/>
    </source>
</evidence>
<dbReference type="EMBL" id="RJVQ01000003">
    <property type="protein sequence ID" value="RQW63490.1"/>
    <property type="molecule type" value="Genomic_DNA"/>
</dbReference>
<feature type="active site" description="Proton donor/acceptor" evidence="7">
    <location>
        <position position="271"/>
    </location>
</feature>
<dbReference type="FunFam" id="3.20.20.140:FF:000004">
    <property type="entry name" value="N-acetylglucosamine-6-phosphate deacetylase"/>
    <property type="match status" value="1"/>
</dbReference>
<dbReference type="EC" id="3.5.1.25" evidence="11"/>
<feature type="binding site" evidence="9">
    <location>
        <position position="213"/>
    </location>
    <ligand>
        <name>Zn(2+)</name>
        <dbReference type="ChEBI" id="CHEBI:29105"/>
    </ligand>
</feature>
<feature type="binding site" evidence="8">
    <location>
        <begin position="306"/>
        <end position="308"/>
    </location>
    <ligand>
        <name>substrate</name>
    </ligand>
</feature>
<dbReference type="CDD" id="cd00854">
    <property type="entry name" value="NagA"/>
    <property type="match status" value="1"/>
</dbReference>
<evidence type="ECO:0000256" key="3">
    <source>
        <dbReference type="ARBA" id="ARBA00022801"/>
    </source>
</evidence>
<keyword evidence="4 6" id="KW-0119">Carbohydrate metabolism</keyword>
<gene>
    <name evidence="11" type="ORF">EES38_09590</name>
</gene>
<feature type="binding site" evidence="8">
    <location>
        <position position="249"/>
    </location>
    <ligand>
        <name>substrate</name>
    </ligand>
</feature>
<dbReference type="PANTHER" id="PTHR11113:SF14">
    <property type="entry name" value="N-ACETYLGLUCOSAMINE-6-PHOSPHATE DEACETYLASE"/>
    <property type="match status" value="1"/>
</dbReference>
<evidence type="ECO:0000256" key="8">
    <source>
        <dbReference type="PIRSR" id="PIRSR038994-2"/>
    </source>
</evidence>
<dbReference type="InterPro" id="IPR032466">
    <property type="entry name" value="Metal_Hydrolase"/>
</dbReference>
<feature type="binding site" evidence="8">
    <location>
        <position position="139"/>
    </location>
    <ligand>
        <name>substrate</name>
    </ligand>
</feature>
<evidence type="ECO:0000256" key="4">
    <source>
        <dbReference type="ARBA" id="ARBA00023277"/>
    </source>
</evidence>
<dbReference type="InterPro" id="IPR006680">
    <property type="entry name" value="Amidohydro-rel"/>
</dbReference>
<feature type="domain" description="Amidohydrolase-related" evidence="10">
    <location>
        <begin position="51"/>
        <end position="378"/>
    </location>
</feature>
<dbReference type="InterPro" id="IPR003764">
    <property type="entry name" value="GlcNAc_6-P_deAcase"/>
</dbReference>
<reference evidence="11 12" key="1">
    <citation type="submission" date="2018-11" db="EMBL/GenBank/DDBJ databases">
        <title>Vibrio LJC006 sp. nov., isolated from seawater during the bloom of the enteromorpha.</title>
        <authorList>
            <person name="Liang J."/>
        </authorList>
    </citation>
    <scope>NUCLEOTIDE SEQUENCE [LARGE SCALE GENOMIC DNA]</scope>
    <source>
        <strain evidence="11 12">LJC006</strain>
    </source>
</reference>
<dbReference type="SUPFAM" id="SSF51338">
    <property type="entry name" value="Composite domain of metallo-dependent hydrolases"/>
    <property type="match status" value="1"/>
</dbReference>
<keyword evidence="12" id="KW-1185">Reference proteome</keyword>